<dbReference type="HOGENOM" id="CLU_3033483_0_0_1"/>
<dbReference type="KEGG" id="pte:PTT_18005"/>
<reference evidence="1 2" key="1">
    <citation type="journal article" date="2010" name="Genome Biol.">
        <title>A first genome assembly of the barley fungal pathogen Pyrenophora teres f. teres.</title>
        <authorList>
            <person name="Ellwood S.R."/>
            <person name="Liu Z."/>
            <person name="Syme R.A."/>
            <person name="Lai Z."/>
            <person name="Hane J.K."/>
            <person name="Keiper F."/>
            <person name="Moffat C.S."/>
            <person name="Oliver R.P."/>
            <person name="Friesen T.L."/>
        </authorList>
    </citation>
    <scope>NUCLEOTIDE SEQUENCE [LARGE SCALE GENOMIC DNA]</scope>
    <source>
        <strain evidence="1 2">0-1</strain>
    </source>
</reference>
<accession>E3S5R3</accession>
<dbReference type="AlphaFoldDB" id="E3S5R3"/>
<keyword evidence="2" id="KW-1185">Reference proteome</keyword>
<evidence type="ECO:0000313" key="1">
    <source>
        <dbReference type="EMBL" id="EFQ86686.1"/>
    </source>
</evidence>
<name>E3S5R3_PYRTT</name>
<sequence length="55" mass="6384">MPHLLKSILPTIAYSNLRGCKESVQDFYTRNPSRLGPHITFYDYDNDRELAVTLL</sequence>
<dbReference type="OrthoDB" id="10442431at2759"/>
<organism evidence="2">
    <name type="scientific">Pyrenophora teres f. teres (strain 0-1)</name>
    <name type="common">Barley net blotch fungus</name>
    <name type="synonym">Drechslera teres f. teres</name>
    <dbReference type="NCBI Taxonomy" id="861557"/>
    <lineage>
        <taxon>Eukaryota</taxon>
        <taxon>Fungi</taxon>
        <taxon>Dikarya</taxon>
        <taxon>Ascomycota</taxon>
        <taxon>Pezizomycotina</taxon>
        <taxon>Dothideomycetes</taxon>
        <taxon>Pleosporomycetidae</taxon>
        <taxon>Pleosporales</taxon>
        <taxon>Pleosporineae</taxon>
        <taxon>Pleosporaceae</taxon>
        <taxon>Pyrenophora</taxon>
    </lineage>
</organism>
<proteinExistence type="predicted"/>
<dbReference type="Proteomes" id="UP000001067">
    <property type="component" value="Unassembled WGS sequence"/>
</dbReference>
<protein>
    <submittedName>
        <fullName evidence="1">Uncharacterized protein</fullName>
    </submittedName>
</protein>
<dbReference type="EMBL" id="GL537302">
    <property type="protein sequence ID" value="EFQ86686.1"/>
    <property type="molecule type" value="Genomic_DNA"/>
</dbReference>
<evidence type="ECO:0000313" key="2">
    <source>
        <dbReference type="Proteomes" id="UP000001067"/>
    </source>
</evidence>
<gene>
    <name evidence="1" type="ORF">PTT_18005</name>
</gene>